<gene>
    <name evidence="1" type="ORF">M430DRAFT_178174</name>
</gene>
<dbReference type="GeneID" id="36571822"/>
<evidence type="ECO:0000313" key="2">
    <source>
        <dbReference type="Proteomes" id="UP000241818"/>
    </source>
</evidence>
<evidence type="ECO:0000313" key="1">
    <source>
        <dbReference type="EMBL" id="PSS10715.1"/>
    </source>
</evidence>
<dbReference type="RefSeq" id="XP_024717894.1">
    <property type="nucleotide sequence ID" value="XM_024863741.1"/>
</dbReference>
<dbReference type="Proteomes" id="UP000241818">
    <property type="component" value="Unassembled WGS sequence"/>
</dbReference>
<dbReference type="AlphaFoldDB" id="A0A2T3AT97"/>
<dbReference type="InParanoid" id="A0A2T3AT97"/>
<name>A0A2T3AT97_AMORE</name>
<protein>
    <submittedName>
        <fullName evidence="1">Uncharacterized protein</fullName>
    </submittedName>
</protein>
<dbReference type="EMBL" id="KZ679016">
    <property type="protein sequence ID" value="PSS10715.1"/>
    <property type="molecule type" value="Genomic_DNA"/>
</dbReference>
<reference evidence="1 2" key="1">
    <citation type="journal article" date="2018" name="New Phytol.">
        <title>Comparative genomics and transcriptomics depict ericoid mycorrhizal fungi as versatile saprotrophs and plant mutualists.</title>
        <authorList>
            <person name="Martino E."/>
            <person name="Morin E."/>
            <person name="Grelet G.A."/>
            <person name="Kuo A."/>
            <person name="Kohler A."/>
            <person name="Daghino S."/>
            <person name="Barry K.W."/>
            <person name="Cichocki N."/>
            <person name="Clum A."/>
            <person name="Dockter R.B."/>
            <person name="Hainaut M."/>
            <person name="Kuo R.C."/>
            <person name="LaButti K."/>
            <person name="Lindahl B.D."/>
            <person name="Lindquist E.A."/>
            <person name="Lipzen A."/>
            <person name="Khouja H.R."/>
            <person name="Magnuson J."/>
            <person name="Murat C."/>
            <person name="Ohm R.A."/>
            <person name="Singer S.W."/>
            <person name="Spatafora J.W."/>
            <person name="Wang M."/>
            <person name="Veneault-Fourrey C."/>
            <person name="Henrissat B."/>
            <person name="Grigoriev I.V."/>
            <person name="Martin F.M."/>
            <person name="Perotto S."/>
        </authorList>
    </citation>
    <scope>NUCLEOTIDE SEQUENCE [LARGE SCALE GENOMIC DNA]</scope>
    <source>
        <strain evidence="1 2">ATCC 22711</strain>
    </source>
</reference>
<dbReference type="PROSITE" id="PS51257">
    <property type="entry name" value="PROKAR_LIPOPROTEIN"/>
    <property type="match status" value="1"/>
</dbReference>
<accession>A0A2T3AT97</accession>
<organism evidence="1 2">
    <name type="scientific">Amorphotheca resinae ATCC 22711</name>
    <dbReference type="NCBI Taxonomy" id="857342"/>
    <lineage>
        <taxon>Eukaryota</taxon>
        <taxon>Fungi</taxon>
        <taxon>Dikarya</taxon>
        <taxon>Ascomycota</taxon>
        <taxon>Pezizomycotina</taxon>
        <taxon>Leotiomycetes</taxon>
        <taxon>Helotiales</taxon>
        <taxon>Amorphothecaceae</taxon>
        <taxon>Amorphotheca</taxon>
    </lineage>
</organism>
<sequence>MYRGSILYLGSISQSCRFASYHLERNTSDQLRVAGSQLQVRDDELQITKHKLQSIKHKT</sequence>
<proteinExistence type="predicted"/>
<keyword evidence="2" id="KW-1185">Reference proteome</keyword>